<accession>A0A1Q5PED6</accession>
<keyword evidence="1" id="KW-0812">Transmembrane</keyword>
<protein>
    <submittedName>
        <fullName evidence="3">Transporter</fullName>
    </submittedName>
</protein>
<evidence type="ECO:0000313" key="4">
    <source>
        <dbReference type="Proteomes" id="UP000186551"/>
    </source>
</evidence>
<organism evidence="3 4">
    <name type="scientific">Pontibacter flavimaris</name>
    <dbReference type="NCBI Taxonomy" id="1797110"/>
    <lineage>
        <taxon>Bacteria</taxon>
        <taxon>Pseudomonadati</taxon>
        <taxon>Bacteroidota</taxon>
        <taxon>Cytophagia</taxon>
        <taxon>Cytophagales</taxon>
        <taxon>Hymenobacteraceae</taxon>
        <taxon>Pontibacter</taxon>
    </lineage>
</organism>
<dbReference type="InterPro" id="IPR037185">
    <property type="entry name" value="EmrE-like"/>
</dbReference>
<evidence type="ECO:0000313" key="3">
    <source>
        <dbReference type="EMBL" id="OKL40600.1"/>
    </source>
</evidence>
<dbReference type="SUPFAM" id="SSF103481">
    <property type="entry name" value="Multidrug resistance efflux transporter EmrE"/>
    <property type="match status" value="2"/>
</dbReference>
<dbReference type="InterPro" id="IPR000620">
    <property type="entry name" value="EamA_dom"/>
</dbReference>
<dbReference type="AlphaFoldDB" id="A0A1Q5PED6"/>
<keyword evidence="4" id="KW-1185">Reference proteome</keyword>
<dbReference type="GO" id="GO:0015565">
    <property type="term" value="F:threonine efflux transmembrane transporter activity"/>
    <property type="evidence" value="ECO:0007669"/>
    <property type="project" value="TreeGrafter"/>
</dbReference>
<feature type="transmembrane region" description="Helical" evidence="1">
    <location>
        <begin position="216"/>
        <end position="236"/>
    </location>
</feature>
<dbReference type="EMBL" id="LVWA01000005">
    <property type="protein sequence ID" value="OKL40600.1"/>
    <property type="molecule type" value="Genomic_DNA"/>
</dbReference>
<feature type="transmembrane region" description="Helical" evidence="1">
    <location>
        <begin position="182"/>
        <end position="204"/>
    </location>
</feature>
<feature type="transmembrane region" description="Helical" evidence="1">
    <location>
        <begin position="77"/>
        <end position="95"/>
    </location>
</feature>
<feature type="transmembrane region" description="Helical" evidence="1">
    <location>
        <begin position="125"/>
        <end position="145"/>
    </location>
</feature>
<keyword evidence="1" id="KW-0472">Membrane</keyword>
<feature type="transmembrane region" description="Helical" evidence="1">
    <location>
        <begin position="51"/>
        <end position="71"/>
    </location>
</feature>
<name>A0A1Q5PED6_9BACT</name>
<evidence type="ECO:0000256" key="1">
    <source>
        <dbReference type="SAM" id="Phobius"/>
    </source>
</evidence>
<dbReference type="GO" id="GO:0005886">
    <property type="term" value="C:plasma membrane"/>
    <property type="evidence" value="ECO:0007669"/>
    <property type="project" value="TreeGrafter"/>
</dbReference>
<feature type="domain" description="EamA" evidence="2">
    <location>
        <begin position="126"/>
        <end position="256"/>
    </location>
</feature>
<feature type="transmembrane region" description="Helical" evidence="1">
    <location>
        <begin position="102"/>
        <end position="119"/>
    </location>
</feature>
<sequence length="265" mass="27907">MISVQGGASIAKHLFPIIGASGTASLRIFFAALILLAVFRPNLRALNRKQWLYCLAYGTCLGAMNLVFYFAIKRIPLGLAVTLEFTGPLVLALLGSRKLLDLLWVLLACTGIVLIAPWQDNNVDLLGAALAVGAGALWAGYIVLGGKVSQLMKGGDAVAVGMLFASASVLPFGIFSGDLAAVNGYVLLIGIAVALLTSALPYTLEMGALRQLSPKHFGILMSLHPAFAALSGLLFLEEYLSLTQWVSVFCVIAASAGATYFTKKA</sequence>
<comment type="caution">
    <text evidence="3">The sequence shown here is derived from an EMBL/GenBank/DDBJ whole genome shotgun (WGS) entry which is preliminary data.</text>
</comment>
<evidence type="ECO:0000259" key="2">
    <source>
        <dbReference type="Pfam" id="PF00892"/>
    </source>
</evidence>
<feature type="transmembrane region" description="Helical" evidence="1">
    <location>
        <begin position="157"/>
        <end position="176"/>
    </location>
</feature>
<gene>
    <name evidence="3" type="ORF">A3841_19585</name>
</gene>
<keyword evidence="1" id="KW-1133">Transmembrane helix</keyword>
<feature type="transmembrane region" description="Helical" evidence="1">
    <location>
        <begin position="14"/>
        <end position="39"/>
    </location>
</feature>
<dbReference type="PANTHER" id="PTHR22911:SF37">
    <property type="entry name" value="THREONINE_HOMOSERINE EXPORTER RHTA"/>
    <property type="match status" value="1"/>
</dbReference>
<reference evidence="3 4" key="1">
    <citation type="submission" date="2016-03" db="EMBL/GenBank/DDBJ databases">
        <title>Genome sequence of Pontibacter sp. nov., of the family cytophagaceae, isolated from marine sediment of the Yellow Sea, China.</title>
        <authorList>
            <person name="Zhang G."/>
            <person name="Zhang R."/>
        </authorList>
    </citation>
    <scope>NUCLEOTIDE SEQUENCE [LARGE SCALE GENOMIC DNA]</scope>
    <source>
        <strain evidence="3 4">S10-8</strain>
    </source>
</reference>
<dbReference type="Proteomes" id="UP000186551">
    <property type="component" value="Unassembled WGS sequence"/>
</dbReference>
<dbReference type="PANTHER" id="PTHR22911">
    <property type="entry name" value="ACYL-MALONYL CONDENSING ENZYME-RELATED"/>
    <property type="match status" value="1"/>
</dbReference>
<dbReference type="Pfam" id="PF00892">
    <property type="entry name" value="EamA"/>
    <property type="match status" value="1"/>
</dbReference>
<feature type="transmembrane region" description="Helical" evidence="1">
    <location>
        <begin position="242"/>
        <end position="261"/>
    </location>
</feature>
<proteinExistence type="predicted"/>